<reference evidence="1" key="1">
    <citation type="submission" date="2020-05" db="UniProtKB">
        <authorList>
            <consortium name="EnsemblMetazoa"/>
        </authorList>
    </citation>
    <scope>IDENTIFICATION</scope>
    <source>
        <strain evidence="1">Aabys</strain>
    </source>
</reference>
<dbReference type="VEuPathDB" id="VectorBase:MDOMA2_016437"/>
<protein>
    <submittedName>
        <fullName evidence="1">DUF4485 domain-containing protein</fullName>
    </submittedName>
</protein>
<organism evidence="1">
    <name type="scientific">Musca domestica</name>
    <name type="common">House fly</name>
    <dbReference type="NCBI Taxonomy" id="7370"/>
    <lineage>
        <taxon>Eukaryota</taxon>
        <taxon>Metazoa</taxon>
        <taxon>Ecdysozoa</taxon>
        <taxon>Arthropoda</taxon>
        <taxon>Hexapoda</taxon>
        <taxon>Insecta</taxon>
        <taxon>Pterygota</taxon>
        <taxon>Neoptera</taxon>
        <taxon>Endopterygota</taxon>
        <taxon>Diptera</taxon>
        <taxon>Brachycera</taxon>
        <taxon>Muscomorpha</taxon>
        <taxon>Muscoidea</taxon>
        <taxon>Muscidae</taxon>
        <taxon>Musca</taxon>
    </lineage>
</organism>
<evidence type="ECO:0000313" key="1">
    <source>
        <dbReference type="EnsemblMetazoa" id="MDOA008194-PA"/>
    </source>
</evidence>
<sequence>MEDIEQLDDVFNENLEKYKRFMSYYNSREKYLSTRWLAKLKKSNATIEDRILRNRFIKYFLINQENGINIFNLEPFKALPENFNEPLTKLRHILPKDQYADINSTGHQEVSNIIELFNRLPDEGKFLLDQPIPVNGSFFVTILNPVQTISCPRPYYLSQ</sequence>
<dbReference type="VEuPathDB" id="VectorBase:MDOA008194"/>
<dbReference type="EnsemblMetazoa" id="MDOA008194-RA">
    <property type="protein sequence ID" value="MDOA008194-PA"/>
    <property type="gene ID" value="MDOA008194"/>
</dbReference>
<proteinExistence type="predicted"/>
<dbReference type="AlphaFoldDB" id="A0A1I8MT62"/>
<name>A0A1I8MT62_MUSDO</name>
<accession>A0A1I8MT62</accession>
<dbReference type="InterPro" id="IPR027831">
    <property type="entry name" value="DUF4485"/>
</dbReference>
<dbReference type="Pfam" id="PF14846">
    <property type="entry name" value="DUF4485"/>
    <property type="match status" value="1"/>
</dbReference>